<reference evidence="1" key="1">
    <citation type="journal article" date="2015" name="Nature">
        <title>Complex archaea that bridge the gap between prokaryotes and eukaryotes.</title>
        <authorList>
            <person name="Spang A."/>
            <person name="Saw J.H."/>
            <person name="Jorgensen S.L."/>
            <person name="Zaremba-Niedzwiedzka K."/>
            <person name="Martijn J."/>
            <person name="Lind A.E."/>
            <person name="van Eijk R."/>
            <person name="Schleper C."/>
            <person name="Guy L."/>
            <person name="Ettema T.J."/>
        </authorList>
    </citation>
    <scope>NUCLEOTIDE SEQUENCE</scope>
</reference>
<sequence length="60" mass="7176">MTDRENRDKNINFRLAEKLYEDTLELIKNTNESISALMRHILYDYLRFKKVIKEAENNGG</sequence>
<comment type="caution">
    <text evidence="1">The sequence shown here is derived from an EMBL/GenBank/DDBJ whole genome shotgun (WGS) entry which is preliminary data.</text>
</comment>
<proteinExistence type="predicted"/>
<protein>
    <submittedName>
        <fullName evidence="1">Uncharacterized protein</fullName>
    </submittedName>
</protein>
<evidence type="ECO:0000313" key="1">
    <source>
        <dbReference type="EMBL" id="KKM61870.1"/>
    </source>
</evidence>
<name>A0A0F9LCG0_9ZZZZ</name>
<organism evidence="1">
    <name type="scientific">marine sediment metagenome</name>
    <dbReference type="NCBI Taxonomy" id="412755"/>
    <lineage>
        <taxon>unclassified sequences</taxon>
        <taxon>metagenomes</taxon>
        <taxon>ecological metagenomes</taxon>
    </lineage>
</organism>
<dbReference type="EMBL" id="LAZR01011405">
    <property type="protein sequence ID" value="KKM61870.1"/>
    <property type="molecule type" value="Genomic_DNA"/>
</dbReference>
<gene>
    <name evidence="1" type="ORF">LCGC14_1527390</name>
</gene>
<dbReference type="AlphaFoldDB" id="A0A0F9LCG0"/>
<accession>A0A0F9LCG0</accession>